<dbReference type="InterPro" id="IPR050951">
    <property type="entry name" value="Retrovirus_Pol_polyprotein"/>
</dbReference>
<dbReference type="Pfam" id="PF17921">
    <property type="entry name" value="Integrase_H2C2"/>
    <property type="match status" value="1"/>
</dbReference>
<proteinExistence type="predicted"/>
<dbReference type="Pfam" id="PF17919">
    <property type="entry name" value="RT_RNaseH_2"/>
    <property type="match status" value="1"/>
</dbReference>
<dbReference type="InterPro" id="IPR041588">
    <property type="entry name" value="Integrase_H2C2"/>
</dbReference>
<dbReference type="Proteomes" id="UP000594262">
    <property type="component" value="Unplaced"/>
</dbReference>
<dbReference type="PANTHER" id="PTHR37984">
    <property type="entry name" value="PROTEIN CBG26694"/>
    <property type="match status" value="1"/>
</dbReference>
<sequence>CKFNKRHLEYFGYVFSEEGMRPSESKVRALKEMSPPENANAARSFLGFTNYLKRFIPDYSTLTHPIRQLLKKNAHFKWTDECEKSFKTIIDMLSDEKNLAYFDEEKETMVYCDASPVGHSAILLQRTPGKDDLHVINYSSRALKDVECRYSQIERECLGMVYAAEKNHIYLFGRNFTLFNDHKALINILNNKKRNIPLRIERMLLRLQDYDLEAKHVSSDDNISDYTSRHPVDQPNTTNSYIETYVNMVTNFATPKAFKIEDIATGTENEIELQILKEMIQANDWYKLDEPQKHEHLRKVNIDLLKQFRKVKDELTVNLKHGVILKGNRIVLPTKFYEDAVRICHVGHQGIEKTKQLLRTKVFFFGMDKMVENCIKNCIACQCTGLQTTCSDQTRRSS</sequence>
<dbReference type="AlphaFoldDB" id="A0A7M5XJP5"/>
<dbReference type="Gene3D" id="3.30.70.270">
    <property type="match status" value="1"/>
</dbReference>
<feature type="domain" description="Integrase zinc-binding" evidence="2">
    <location>
        <begin position="333"/>
        <end position="383"/>
    </location>
</feature>
<evidence type="ECO:0000259" key="1">
    <source>
        <dbReference type="Pfam" id="PF17919"/>
    </source>
</evidence>
<feature type="domain" description="Reverse transcriptase/retrotransposon-derived protein RNase H-like" evidence="1">
    <location>
        <begin position="78"/>
        <end position="178"/>
    </location>
</feature>
<dbReference type="Gene3D" id="1.10.340.70">
    <property type="match status" value="1"/>
</dbReference>
<dbReference type="PANTHER" id="PTHR37984:SF11">
    <property type="entry name" value="INTEGRASE CATALYTIC DOMAIN-CONTAINING PROTEIN"/>
    <property type="match status" value="1"/>
</dbReference>
<dbReference type="InterPro" id="IPR043128">
    <property type="entry name" value="Rev_trsase/Diguanyl_cyclase"/>
</dbReference>
<dbReference type="SUPFAM" id="SSF56672">
    <property type="entry name" value="DNA/RNA polymerases"/>
    <property type="match status" value="1"/>
</dbReference>
<evidence type="ECO:0000313" key="3">
    <source>
        <dbReference type="EnsemblMetazoa" id="CLYHEMP024018.1"/>
    </source>
</evidence>
<evidence type="ECO:0000313" key="4">
    <source>
        <dbReference type="Proteomes" id="UP000594262"/>
    </source>
</evidence>
<dbReference type="InterPro" id="IPR041577">
    <property type="entry name" value="RT_RNaseH_2"/>
</dbReference>
<keyword evidence="4" id="KW-1185">Reference proteome</keyword>
<dbReference type="InterPro" id="IPR043502">
    <property type="entry name" value="DNA/RNA_pol_sf"/>
</dbReference>
<dbReference type="OrthoDB" id="6125049at2759"/>
<dbReference type="CDD" id="cd09274">
    <property type="entry name" value="RNase_HI_RT_Ty3"/>
    <property type="match status" value="1"/>
</dbReference>
<reference evidence="3" key="1">
    <citation type="submission" date="2021-01" db="UniProtKB">
        <authorList>
            <consortium name="EnsemblMetazoa"/>
        </authorList>
    </citation>
    <scope>IDENTIFICATION</scope>
</reference>
<accession>A0A7M5XJP5</accession>
<organism evidence="3 4">
    <name type="scientific">Clytia hemisphaerica</name>
    <dbReference type="NCBI Taxonomy" id="252671"/>
    <lineage>
        <taxon>Eukaryota</taxon>
        <taxon>Metazoa</taxon>
        <taxon>Cnidaria</taxon>
        <taxon>Hydrozoa</taxon>
        <taxon>Hydroidolina</taxon>
        <taxon>Leptothecata</taxon>
        <taxon>Obeliida</taxon>
        <taxon>Clytiidae</taxon>
        <taxon>Clytia</taxon>
    </lineage>
</organism>
<dbReference type="FunFam" id="3.30.70.270:FF:000026">
    <property type="entry name" value="Transposon Ty3-G Gag-Pol polyprotein"/>
    <property type="match status" value="1"/>
</dbReference>
<dbReference type="EnsemblMetazoa" id="CLYHEMT024018.1">
    <property type="protein sequence ID" value="CLYHEMP024018.1"/>
    <property type="gene ID" value="CLYHEMG024018"/>
</dbReference>
<evidence type="ECO:0000259" key="2">
    <source>
        <dbReference type="Pfam" id="PF17921"/>
    </source>
</evidence>
<protein>
    <submittedName>
        <fullName evidence="3">Uncharacterized protein</fullName>
    </submittedName>
</protein>
<name>A0A7M5XJP5_9CNID</name>